<dbReference type="InterPro" id="IPR001451">
    <property type="entry name" value="Hexapep"/>
</dbReference>
<evidence type="ECO:0000256" key="1">
    <source>
        <dbReference type="ARBA" id="ARBA00007274"/>
    </source>
</evidence>
<dbReference type="PANTHER" id="PTHR43300">
    <property type="entry name" value="ACETYLTRANSFERASE"/>
    <property type="match status" value="1"/>
</dbReference>
<dbReference type="Pfam" id="PF14602">
    <property type="entry name" value="Hexapep_2"/>
    <property type="match status" value="1"/>
</dbReference>
<accession>A0ABT4UIB0</accession>
<dbReference type="CDD" id="cd03358">
    <property type="entry name" value="LbH_WxcM_N_like"/>
    <property type="match status" value="1"/>
</dbReference>
<reference evidence="2 3" key="1">
    <citation type="submission" date="2022-12" db="EMBL/GenBank/DDBJ databases">
        <title>Chitinophagaceae gen. sp. nov., a new member of the family Chitinophagaceae, isolated from soil in a chemical factory.</title>
        <authorList>
            <person name="Ke Z."/>
        </authorList>
    </citation>
    <scope>NUCLEOTIDE SEQUENCE [LARGE SCALE GENOMIC DNA]</scope>
    <source>
        <strain evidence="2 3">LY-5</strain>
    </source>
</reference>
<organism evidence="2 3">
    <name type="scientific">Polluticaenibacter yanchengensis</name>
    <dbReference type="NCBI Taxonomy" id="3014562"/>
    <lineage>
        <taxon>Bacteria</taxon>
        <taxon>Pseudomonadati</taxon>
        <taxon>Bacteroidota</taxon>
        <taxon>Chitinophagia</taxon>
        <taxon>Chitinophagales</taxon>
        <taxon>Chitinophagaceae</taxon>
        <taxon>Polluticaenibacter</taxon>
    </lineage>
</organism>
<keyword evidence="2" id="KW-0808">Transferase</keyword>
<dbReference type="GO" id="GO:0016746">
    <property type="term" value="F:acyltransferase activity"/>
    <property type="evidence" value="ECO:0007669"/>
    <property type="project" value="UniProtKB-KW"/>
</dbReference>
<dbReference type="PANTHER" id="PTHR43300:SF4">
    <property type="entry name" value="ACYL-[ACYL-CARRIER-PROTEIN]--UDP-N-ACETYLGLUCOSAMINE O-ACYLTRANSFERASE"/>
    <property type="match status" value="1"/>
</dbReference>
<comment type="caution">
    <text evidence="2">The sequence shown here is derived from an EMBL/GenBank/DDBJ whole genome shotgun (WGS) entry which is preliminary data.</text>
</comment>
<dbReference type="InterPro" id="IPR050179">
    <property type="entry name" value="Trans_hexapeptide_repeat"/>
</dbReference>
<keyword evidence="2" id="KW-0012">Acyltransferase</keyword>
<proteinExistence type="inferred from homology"/>
<sequence>MNINNPILLSAKINGDVIFGENVKVVEPVNMYGCTIGSNCFIGPFVEIQKDVIIGDFCKIQSHAFICELVTIGEKCFIGHGVMFINDLFDSGGPANGDKTKWKHTVIGNNVSIGSNATILPVTICSNVVIGAGAVVTKDISKPGIYAGNPAKFLRKI</sequence>
<comment type="similarity">
    <text evidence="1">Belongs to the transferase hexapeptide repeat family.</text>
</comment>
<gene>
    <name evidence="2" type="ORF">O3P16_07115</name>
</gene>
<protein>
    <submittedName>
        <fullName evidence="2">Acyltransferase</fullName>
    </submittedName>
</protein>
<evidence type="ECO:0000313" key="3">
    <source>
        <dbReference type="Proteomes" id="UP001210231"/>
    </source>
</evidence>
<dbReference type="Pfam" id="PF00132">
    <property type="entry name" value="Hexapep"/>
    <property type="match status" value="1"/>
</dbReference>
<dbReference type="RefSeq" id="WP_407030897.1">
    <property type="nucleotide sequence ID" value="NZ_JAQGEF010000006.1"/>
</dbReference>
<dbReference type="InterPro" id="IPR011004">
    <property type="entry name" value="Trimer_LpxA-like_sf"/>
</dbReference>
<keyword evidence="3" id="KW-1185">Reference proteome</keyword>
<dbReference type="SUPFAM" id="SSF51161">
    <property type="entry name" value="Trimeric LpxA-like enzymes"/>
    <property type="match status" value="1"/>
</dbReference>
<dbReference type="EMBL" id="JAQGEF010000006">
    <property type="protein sequence ID" value="MDA3614572.1"/>
    <property type="molecule type" value="Genomic_DNA"/>
</dbReference>
<dbReference type="Proteomes" id="UP001210231">
    <property type="component" value="Unassembled WGS sequence"/>
</dbReference>
<name>A0ABT4UIB0_9BACT</name>
<evidence type="ECO:0000313" key="2">
    <source>
        <dbReference type="EMBL" id="MDA3614572.1"/>
    </source>
</evidence>
<dbReference type="Gene3D" id="2.160.10.10">
    <property type="entry name" value="Hexapeptide repeat proteins"/>
    <property type="match status" value="1"/>
</dbReference>